<dbReference type="Proteomes" id="UP000248917">
    <property type="component" value="Unassembled WGS sequence"/>
</dbReference>
<dbReference type="GO" id="GO:0008236">
    <property type="term" value="F:serine-type peptidase activity"/>
    <property type="evidence" value="ECO:0007669"/>
    <property type="project" value="InterPro"/>
</dbReference>
<reference evidence="4 5" key="1">
    <citation type="submission" date="2018-06" db="EMBL/GenBank/DDBJ databases">
        <title>Genomic Encyclopedia of Archaeal and Bacterial Type Strains, Phase II (KMG-II): from individual species to whole genera.</title>
        <authorList>
            <person name="Goeker M."/>
        </authorList>
    </citation>
    <scope>NUCLEOTIDE SEQUENCE [LARGE SCALE GENOMIC DNA]</scope>
    <source>
        <strain evidence="4 5">T4</strain>
    </source>
</reference>
<sequence>MMRKTLLVLGFAIASLAAFAQEPAYKGNYELAARFSPEKLRKMIFSTSVDPHWMKKSDRFWYEYETSEGKNWYVVDPVRRTKSPMFDRDKLAAEITKAVKDPFDGQHLKLDDLKLLEDENTIQFKVKSTADVVKKDWAEIKAKNKNAKDSLEKKVHTFRYNLNTQQLNEIETEKDPKRLAWANIAPDSSKVVYTKNFNLYWIDKANFLKAVKDEKDSTIVENQLTTDGEKDYEYGWGDRGDDNEEVEKKKNDRKRVGVLWSTDSKQFILTRNDQRKVKDLWVIHNTRDPRPTLETYKYAMPGEKEQPQTELLHYSFDSKELKKLPISTFKDQTVSLWSTTPPSNTRDDDFRPATWLGDLKEFYFAITSRDLKRVDVVRWNLATGQKEVVIEERSNTYIDFEKLEIVGNELIWWSERDGWGHFYLYGKDGSLKRQLTSGPFHTAGAARVDAKTRRLFFTANGREKGEDPYYEHLYSVSLDGGAVTLLNKGDFNHEININDNASFFVNNFSRVNTVPASVLYDRNGAKVMDLETADLSQLFAAGYKFPEPFKFKADDGITDLFGVMYKPFDFDSTRKYPLIQYVYPGPQTEAVNKSFGRGMDRTDRLAQFGFVVVTLGNRGGHPARSKWYHNYGYGDLRDYGLADKKAAVDQLADRHAFIDRNKVGIHGHSGGGFMSTAALLVYPEVFKVAVSSAGNHENNIYNRWWSEKHHGVQERVSPTGDTTFVYQIEKNPDLAKNLKGHLMLSTGDVDNNVHPAGTIRMANALIKAGKRFEFVILPGQRHGYGDMTEYFFWKMGDYFVAHLLGDTAPPPVDMVEMQRDKPKDK</sequence>
<dbReference type="PANTHER" id="PTHR11731">
    <property type="entry name" value="PROTEASE FAMILY S9B,C DIPEPTIDYL-PEPTIDASE IV-RELATED"/>
    <property type="match status" value="1"/>
</dbReference>
<dbReference type="InterPro" id="IPR001375">
    <property type="entry name" value="Peptidase_S9_cat"/>
</dbReference>
<keyword evidence="4" id="KW-0378">Hydrolase</keyword>
<dbReference type="Pfam" id="PF00326">
    <property type="entry name" value="Peptidase_S9"/>
    <property type="match status" value="1"/>
</dbReference>
<dbReference type="EMBL" id="QKTX01000003">
    <property type="protein sequence ID" value="PZV85430.1"/>
    <property type="molecule type" value="Genomic_DNA"/>
</dbReference>
<gene>
    <name evidence="4" type="ORF">CLV31_103222</name>
</gene>
<comment type="caution">
    <text evidence="4">The sequence shown here is derived from an EMBL/GenBank/DDBJ whole genome shotgun (WGS) entry which is preliminary data.</text>
</comment>
<accession>A0A326RW47</accession>
<dbReference type="SUPFAM" id="SSF53474">
    <property type="entry name" value="alpha/beta-Hydrolases"/>
    <property type="match status" value="1"/>
</dbReference>
<dbReference type="SUPFAM" id="SSF82171">
    <property type="entry name" value="DPP6 N-terminal domain-like"/>
    <property type="match status" value="1"/>
</dbReference>
<dbReference type="GO" id="GO:0004177">
    <property type="term" value="F:aminopeptidase activity"/>
    <property type="evidence" value="ECO:0007669"/>
    <property type="project" value="UniProtKB-KW"/>
</dbReference>
<organism evidence="4 5">
    <name type="scientific">Algoriphagus aquaeductus</name>
    <dbReference type="NCBI Taxonomy" id="475299"/>
    <lineage>
        <taxon>Bacteria</taxon>
        <taxon>Pseudomonadati</taxon>
        <taxon>Bacteroidota</taxon>
        <taxon>Cytophagia</taxon>
        <taxon>Cytophagales</taxon>
        <taxon>Cyclobacteriaceae</taxon>
        <taxon>Algoriphagus</taxon>
    </lineage>
</organism>
<feature type="domain" description="Dipeptidylpeptidase IV N-terminal" evidence="3">
    <location>
        <begin position="144"/>
        <end position="513"/>
    </location>
</feature>
<dbReference type="InterPro" id="IPR002469">
    <property type="entry name" value="Peptidase_S9B_N"/>
</dbReference>
<dbReference type="InterPro" id="IPR050278">
    <property type="entry name" value="Serine_Prot_S9B/DPPIV"/>
</dbReference>
<dbReference type="GO" id="GO:0006508">
    <property type="term" value="P:proteolysis"/>
    <property type="evidence" value="ECO:0007669"/>
    <property type="project" value="InterPro"/>
</dbReference>
<dbReference type="Gene3D" id="3.40.50.1820">
    <property type="entry name" value="alpha/beta hydrolase"/>
    <property type="match status" value="1"/>
</dbReference>
<dbReference type="AlphaFoldDB" id="A0A326RW47"/>
<dbReference type="InterPro" id="IPR029058">
    <property type="entry name" value="AB_hydrolase_fold"/>
</dbReference>
<keyword evidence="5" id="KW-1185">Reference proteome</keyword>
<feature type="domain" description="Peptidase S9 prolyl oligopeptidase catalytic" evidence="2">
    <location>
        <begin position="605"/>
        <end position="787"/>
    </location>
</feature>
<dbReference type="GO" id="GO:0008239">
    <property type="term" value="F:dipeptidyl-peptidase activity"/>
    <property type="evidence" value="ECO:0007669"/>
    <property type="project" value="TreeGrafter"/>
</dbReference>
<evidence type="ECO:0000313" key="5">
    <source>
        <dbReference type="Proteomes" id="UP000248917"/>
    </source>
</evidence>
<evidence type="ECO:0000259" key="2">
    <source>
        <dbReference type="Pfam" id="PF00326"/>
    </source>
</evidence>
<protein>
    <submittedName>
        <fullName evidence="4">Dipeptidyl aminopeptidase/acylaminoacyl peptidase</fullName>
    </submittedName>
</protein>
<keyword evidence="4" id="KW-0031">Aminopeptidase</keyword>
<proteinExistence type="predicted"/>
<feature type="signal peptide" evidence="1">
    <location>
        <begin position="1"/>
        <end position="20"/>
    </location>
</feature>
<keyword evidence="1" id="KW-0732">Signal</keyword>
<dbReference type="PANTHER" id="PTHR11731:SF193">
    <property type="entry name" value="DIPEPTIDYL PEPTIDASE 9"/>
    <property type="match status" value="1"/>
</dbReference>
<evidence type="ECO:0000256" key="1">
    <source>
        <dbReference type="SAM" id="SignalP"/>
    </source>
</evidence>
<name>A0A326RW47_9BACT</name>
<dbReference type="Gene3D" id="2.140.10.30">
    <property type="entry name" value="Dipeptidylpeptidase IV, N-terminal domain"/>
    <property type="match status" value="1"/>
</dbReference>
<dbReference type="Pfam" id="PF00930">
    <property type="entry name" value="DPPIV_N"/>
    <property type="match status" value="1"/>
</dbReference>
<keyword evidence="4" id="KW-0645">Protease</keyword>
<feature type="chain" id="PRO_5016385179" evidence="1">
    <location>
        <begin position="21"/>
        <end position="825"/>
    </location>
</feature>
<evidence type="ECO:0000259" key="3">
    <source>
        <dbReference type="Pfam" id="PF00930"/>
    </source>
</evidence>
<evidence type="ECO:0000313" key="4">
    <source>
        <dbReference type="EMBL" id="PZV85430.1"/>
    </source>
</evidence>